<keyword evidence="2" id="KW-1003">Cell membrane</keyword>
<sequence length="396" mass="45351">MLQHLFKLIWNKKKHNFLIMLELFFSFLVMFAVFTLVINYYKAYREPRGFEYKNVWNITRNTSGSEDKQPLSRDSAMLLEQMVKQQIRSMPEVEQVSYTSNNTPYARTRIFVNNLTYGKVKTVADIYTVEDNYATLMNMKLLSGRWFNRDDNAAGYTPIVINTKLKDKLFRDEDPINKVITLLDRSYRVIGVVNDMKNKGDYVMPESGFYTRPDSTFYGNSNTIQVSVKPGTGASFEAQLFKTLSSLARNASIEIEHLEKRRAAKNKEQLVPLVIILIVTLFFIINVALGLFGVLWHNINKRRGEIGLRRAIGATKKDIAWQLIGETMVLSTLSMLTGCFFAIQFPLMNIFDLSTSTYLLALVLSIVFIYVLVIICALYPGKQAADIYPAIALHEN</sequence>
<evidence type="ECO:0000256" key="3">
    <source>
        <dbReference type="ARBA" id="ARBA00022692"/>
    </source>
</evidence>
<keyword evidence="11" id="KW-1185">Reference proteome</keyword>
<keyword evidence="3 7" id="KW-0812">Transmembrane</keyword>
<dbReference type="RefSeq" id="WP_113618718.1">
    <property type="nucleotide sequence ID" value="NZ_QFFJ01000002.1"/>
</dbReference>
<dbReference type="EMBL" id="QFFJ01000002">
    <property type="protein sequence ID" value="RBL89968.1"/>
    <property type="molecule type" value="Genomic_DNA"/>
</dbReference>
<dbReference type="InterPro" id="IPR050250">
    <property type="entry name" value="Macrolide_Exporter_MacB"/>
</dbReference>
<comment type="subcellular location">
    <subcellularLocation>
        <location evidence="1">Cell membrane</location>
        <topology evidence="1">Multi-pass membrane protein</topology>
    </subcellularLocation>
</comment>
<comment type="caution">
    <text evidence="10">The sequence shown here is derived from an EMBL/GenBank/DDBJ whole genome shotgun (WGS) entry which is preliminary data.</text>
</comment>
<reference evidence="10 11" key="1">
    <citation type="submission" date="2018-05" db="EMBL/GenBank/DDBJ databases">
        <title>Chitinophaga sp. K3CV102501T nov., isolated from isolated from a monsoon evergreen broad-leaved forest soil.</title>
        <authorList>
            <person name="Lv Y."/>
        </authorList>
    </citation>
    <scope>NUCLEOTIDE SEQUENCE [LARGE SCALE GENOMIC DNA]</scope>
    <source>
        <strain evidence="10 11">GDMCC 1.1325</strain>
    </source>
</reference>
<dbReference type="OrthoDB" id="8769057at2"/>
<evidence type="ECO:0000256" key="7">
    <source>
        <dbReference type="SAM" id="Phobius"/>
    </source>
</evidence>
<feature type="transmembrane region" description="Helical" evidence="7">
    <location>
        <begin position="21"/>
        <end position="41"/>
    </location>
</feature>
<feature type="domain" description="ABC3 transporter permease C-terminal" evidence="8">
    <location>
        <begin position="278"/>
        <end position="388"/>
    </location>
</feature>
<gene>
    <name evidence="10" type="ORF">DF182_26200</name>
</gene>
<feature type="transmembrane region" description="Helical" evidence="7">
    <location>
        <begin position="319"/>
        <end position="345"/>
    </location>
</feature>
<dbReference type="InterPro" id="IPR003838">
    <property type="entry name" value="ABC3_permease_C"/>
</dbReference>
<dbReference type="AlphaFoldDB" id="A0A365XV29"/>
<evidence type="ECO:0000256" key="1">
    <source>
        <dbReference type="ARBA" id="ARBA00004651"/>
    </source>
</evidence>
<evidence type="ECO:0000256" key="5">
    <source>
        <dbReference type="ARBA" id="ARBA00023136"/>
    </source>
</evidence>
<evidence type="ECO:0000256" key="2">
    <source>
        <dbReference type="ARBA" id="ARBA00022475"/>
    </source>
</evidence>
<dbReference type="GO" id="GO:0022857">
    <property type="term" value="F:transmembrane transporter activity"/>
    <property type="evidence" value="ECO:0007669"/>
    <property type="project" value="TreeGrafter"/>
</dbReference>
<dbReference type="InterPro" id="IPR025857">
    <property type="entry name" value="MacB_PCD"/>
</dbReference>
<dbReference type="Proteomes" id="UP000253410">
    <property type="component" value="Unassembled WGS sequence"/>
</dbReference>
<evidence type="ECO:0000259" key="8">
    <source>
        <dbReference type="Pfam" id="PF02687"/>
    </source>
</evidence>
<dbReference type="Pfam" id="PF12704">
    <property type="entry name" value="MacB_PCD"/>
    <property type="match status" value="1"/>
</dbReference>
<name>A0A365XV29_9BACT</name>
<evidence type="ECO:0000256" key="6">
    <source>
        <dbReference type="ARBA" id="ARBA00038076"/>
    </source>
</evidence>
<keyword evidence="5 7" id="KW-0472">Membrane</keyword>
<dbReference type="Pfam" id="PF02687">
    <property type="entry name" value="FtsX"/>
    <property type="match status" value="1"/>
</dbReference>
<keyword evidence="4 7" id="KW-1133">Transmembrane helix</keyword>
<feature type="transmembrane region" description="Helical" evidence="7">
    <location>
        <begin position="357"/>
        <end position="379"/>
    </location>
</feature>
<evidence type="ECO:0000259" key="9">
    <source>
        <dbReference type="Pfam" id="PF12704"/>
    </source>
</evidence>
<dbReference type="PANTHER" id="PTHR30572">
    <property type="entry name" value="MEMBRANE COMPONENT OF TRANSPORTER-RELATED"/>
    <property type="match status" value="1"/>
</dbReference>
<proteinExistence type="inferred from homology"/>
<comment type="similarity">
    <text evidence="6">Belongs to the ABC-4 integral membrane protein family.</text>
</comment>
<accession>A0A365XV29</accession>
<organism evidence="10 11">
    <name type="scientific">Chitinophaga flava</name>
    <dbReference type="NCBI Taxonomy" id="2259036"/>
    <lineage>
        <taxon>Bacteria</taxon>
        <taxon>Pseudomonadati</taxon>
        <taxon>Bacteroidota</taxon>
        <taxon>Chitinophagia</taxon>
        <taxon>Chitinophagales</taxon>
        <taxon>Chitinophagaceae</taxon>
        <taxon>Chitinophaga</taxon>
    </lineage>
</organism>
<evidence type="ECO:0000256" key="4">
    <source>
        <dbReference type="ARBA" id="ARBA00022989"/>
    </source>
</evidence>
<feature type="transmembrane region" description="Helical" evidence="7">
    <location>
        <begin position="270"/>
        <end position="298"/>
    </location>
</feature>
<evidence type="ECO:0000313" key="11">
    <source>
        <dbReference type="Proteomes" id="UP000253410"/>
    </source>
</evidence>
<evidence type="ECO:0000313" key="10">
    <source>
        <dbReference type="EMBL" id="RBL89968.1"/>
    </source>
</evidence>
<dbReference type="GO" id="GO:0005886">
    <property type="term" value="C:plasma membrane"/>
    <property type="evidence" value="ECO:0007669"/>
    <property type="project" value="UniProtKB-SubCell"/>
</dbReference>
<protein>
    <submittedName>
        <fullName evidence="10">ABC transporter permease</fullName>
    </submittedName>
</protein>
<feature type="domain" description="MacB-like periplasmic core" evidence="9">
    <location>
        <begin position="19"/>
        <end position="233"/>
    </location>
</feature>
<dbReference type="PANTHER" id="PTHR30572:SF4">
    <property type="entry name" value="ABC TRANSPORTER PERMEASE YTRF"/>
    <property type="match status" value="1"/>
</dbReference>